<keyword evidence="3" id="KW-1185">Reference proteome</keyword>
<sequence length="278" mass="29542">MRIDARFGMPDGVGAAGEASLRYAGGLRALLEAEGVGCFVRVLLPLALTGGTSLVVGTWLRVGEADFGAAQRSWESFGYEGMVLAGTLANAVPPFEDELLHAPVTVGVRDRDELPYVTGSERPGVACVLATVWDRDHVLSHCREPLPVAVRTRVGARWSIERSAGLAAEAGDGPTRRFAGHGRSVAATPLASPDVPSGHWTTERSPGRVRHTRWTPVVRGGRERYEFHGHDAVPGAALAVVCTVDDRADLAWAGHVWESVRVESVRVEDGADGAEPGS</sequence>
<dbReference type="Proteomes" id="UP001152519">
    <property type="component" value="Unassembled WGS sequence"/>
</dbReference>
<evidence type="ECO:0000256" key="1">
    <source>
        <dbReference type="SAM" id="MobiDB-lite"/>
    </source>
</evidence>
<reference evidence="2" key="1">
    <citation type="submission" date="2021-05" db="EMBL/GenBank/DDBJ databases">
        <authorList>
            <person name="Arsene-Ploetze F."/>
        </authorList>
    </citation>
    <scope>NUCLEOTIDE SEQUENCE</scope>
    <source>
        <strain evidence="2">DSM 42138</strain>
    </source>
</reference>
<organism evidence="2 3">
    <name type="scientific">Actinacidiphila cocklensis</name>
    <dbReference type="NCBI Taxonomy" id="887465"/>
    <lineage>
        <taxon>Bacteria</taxon>
        <taxon>Bacillati</taxon>
        <taxon>Actinomycetota</taxon>
        <taxon>Actinomycetes</taxon>
        <taxon>Kitasatosporales</taxon>
        <taxon>Streptomycetaceae</taxon>
        <taxon>Actinacidiphila</taxon>
    </lineage>
</organism>
<name>A0A9W4DP04_9ACTN</name>
<comment type="caution">
    <text evidence="2">The sequence shown here is derived from an EMBL/GenBank/DDBJ whole genome shotgun (WGS) entry which is preliminary data.</text>
</comment>
<evidence type="ECO:0000313" key="3">
    <source>
        <dbReference type="Proteomes" id="UP001152519"/>
    </source>
</evidence>
<dbReference type="Pfam" id="PF09965">
    <property type="entry name" value="DUF2199"/>
    <property type="match status" value="1"/>
</dbReference>
<proteinExistence type="predicted"/>
<protein>
    <submittedName>
        <fullName evidence="2">Uncharacterized protein</fullName>
    </submittedName>
</protein>
<evidence type="ECO:0000313" key="2">
    <source>
        <dbReference type="EMBL" id="CAG6394972.1"/>
    </source>
</evidence>
<dbReference type="InterPro" id="IPR018697">
    <property type="entry name" value="DUF2199"/>
</dbReference>
<dbReference type="AlphaFoldDB" id="A0A9W4DP04"/>
<dbReference type="RefSeq" id="WP_251491807.1">
    <property type="nucleotide sequence ID" value="NZ_CAJSLV010000059.1"/>
</dbReference>
<dbReference type="EMBL" id="CAJSLV010000059">
    <property type="protein sequence ID" value="CAG6394972.1"/>
    <property type="molecule type" value="Genomic_DNA"/>
</dbReference>
<gene>
    <name evidence="2" type="ORF">SCOCK_30205</name>
</gene>
<feature type="region of interest" description="Disordered" evidence="1">
    <location>
        <begin position="187"/>
        <end position="208"/>
    </location>
</feature>
<accession>A0A9W4DP04</accession>